<dbReference type="Gene3D" id="3.40.50.150">
    <property type="entry name" value="Vaccinia Virus protein VP39"/>
    <property type="match status" value="1"/>
</dbReference>
<evidence type="ECO:0000256" key="2">
    <source>
        <dbReference type="ARBA" id="ARBA00012675"/>
    </source>
</evidence>
<dbReference type="AlphaFoldDB" id="A0ABD3D7H3"/>
<dbReference type="PANTHER" id="PTHR32266:SF12">
    <property type="entry name" value="NICOTIANAMINE SYNTHASE 3"/>
    <property type="match status" value="1"/>
</dbReference>
<evidence type="ECO:0000313" key="8">
    <source>
        <dbReference type="Proteomes" id="UP001632038"/>
    </source>
</evidence>
<dbReference type="SUPFAM" id="SSF53335">
    <property type="entry name" value="S-adenosyl-L-methionine-dependent methyltransferases"/>
    <property type="match status" value="1"/>
</dbReference>
<dbReference type="GO" id="GO:0030418">
    <property type="term" value="P:nicotianamine biosynthetic process"/>
    <property type="evidence" value="ECO:0007669"/>
    <property type="project" value="UniProtKB-UniRule"/>
</dbReference>
<dbReference type="EC" id="2.5.1.43" evidence="2 6"/>
<evidence type="ECO:0000313" key="7">
    <source>
        <dbReference type="EMBL" id="KAL3638240.1"/>
    </source>
</evidence>
<gene>
    <name evidence="7" type="primary">NAS3_1</name>
    <name evidence="7" type="ORF">CASFOL_017611</name>
</gene>
<dbReference type="EMBL" id="JAVIJP010000019">
    <property type="protein sequence ID" value="KAL3638240.1"/>
    <property type="molecule type" value="Genomic_DNA"/>
</dbReference>
<accession>A0ABD3D7H3</accession>
<evidence type="ECO:0000256" key="5">
    <source>
        <dbReference type="ARBA" id="ARBA00049391"/>
    </source>
</evidence>
<organism evidence="7 8">
    <name type="scientific">Castilleja foliolosa</name>
    <dbReference type="NCBI Taxonomy" id="1961234"/>
    <lineage>
        <taxon>Eukaryota</taxon>
        <taxon>Viridiplantae</taxon>
        <taxon>Streptophyta</taxon>
        <taxon>Embryophyta</taxon>
        <taxon>Tracheophyta</taxon>
        <taxon>Spermatophyta</taxon>
        <taxon>Magnoliopsida</taxon>
        <taxon>eudicotyledons</taxon>
        <taxon>Gunneridae</taxon>
        <taxon>Pentapetalae</taxon>
        <taxon>asterids</taxon>
        <taxon>lamiids</taxon>
        <taxon>Lamiales</taxon>
        <taxon>Orobanchaceae</taxon>
        <taxon>Pedicularideae</taxon>
        <taxon>Castillejinae</taxon>
        <taxon>Castilleja</taxon>
    </lineage>
</organism>
<evidence type="ECO:0000256" key="4">
    <source>
        <dbReference type="ARBA" id="ARBA00022691"/>
    </source>
</evidence>
<sequence length="319" mass="35482">MVCVITSDPLVQKVCDLHDKISKLESLSPSKDVDALFTELVSACIPPHPTLDVSNLCSKVKRIRNDLIRLCGTAEGLMEKHYSTILGTFDTPLDHLHLFPYYSNYLKLARVESDLLTTHHPAPARVAFVGSGPLPLTSIVLAARHLIWAVFHNYDIDASANSIAARLVGPHPDMSRRMEFRTTDIMDVPGPVLRDYDVVFLAALVGMEIEQKMRVVGYLAEHMAPGAILMLRSAHGARAFLYPVVEPRNLRGFEVLSVYHPNDDVINSVVVARKCSEPVHDVVEQLIPCGKCGEIQEFNNPLIGHRKMTEEFACQDHVC</sequence>
<keyword evidence="8" id="KW-1185">Reference proteome</keyword>
<keyword evidence="3 6" id="KW-0808">Transferase</keyword>
<dbReference type="Pfam" id="PF03059">
    <property type="entry name" value="NAS"/>
    <property type="match status" value="1"/>
</dbReference>
<dbReference type="GO" id="GO:0030410">
    <property type="term" value="F:nicotianamine synthase activity"/>
    <property type="evidence" value="ECO:0007669"/>
    <property type="project" value="UniProtKB-UniRule"/>
</dbReference>
<dbReference type="PROSITE" id="PS51142">
    <property type="entry name" value="NAS"/>
    <property type="match status" value="1"/>
</dbReference>
<dbReference type="InterPro" id="IPR029063">
    <property type="entry name" value="SAM-dependent_MTases_sf"/>
</dbReference>
<dbReference type="Proteomes" id="UP001632038">
    <property type="component" value="Unassembled WGS sequence"/>
</dbReference>
<evidence type="ECO:0000256" key="1">
    <source>
        <dbReference type="ARBA" id="ARBA00007009"/>
    </source>
</evidence>
<dbReference type="PANTHER" id="PTHR32266">
    <property type="entry name" value="NICOTIANAMINE SYNTHASE 3"/>
    <property type="match status" value="1"/>
</dbReference>
<protein>
    <recommendedName>
        <fullName evidence="2 6">Nicotianamine synthase</fullName>
        <ecNumber evidence="2 6">2.5.1.43</ecNumber>
    </recommendedName>
</protein>
<evidence type="ECO:0000256" key="3">
    <source>
        <dbReference type="ARBA" id="ARBA00022679"/>
    </source>
</evidence>
<comment type="function">
    <text evidence="6">Synthesizes nicotianamine, a polyamine which serves as a sensor for the physiological iron status within the plant, and/or might be involved in the transport of iron.</text>
</comment>
<comment type="caution">
    <text evidence="7">The sequence shown here is derived from an EMBL/GenBank/DDBJ whole genome shotgun (WGS) entry which is preliminary data.</text>
</comment>
<proteinExistence type="inferred from homology"/>
<dbReference type="InterPro" id="IPR004298">
    <property type="entry name" value="Nicotian_synth"/>
</dbReference>
<comment type="similarity">
    <text evidence="1 6">Belongs to the nicotianamine synthase (NAS)-like family.</text>
</comment>
<keyword evidence="4 6" id="KW-0949">S-adenosyl-L-methionine</keyword>
<comment type="catalytic activity">
    <reaction evidence="5 6">
        <text>3 S-adenosyl-L-methionine = nicotianamine + 3 S-methyl-5'-thioadenosine + 3 H(+)</text>
        <dbReference type="Rhea" id="RHEA:16481"/>
        <dbReference type="ChEBI" id="CHEBI:15378"/>
        <dbReference type="ChEBI" id="CHEBI:17509"/>
        <dbReference type="ChEBI" id="CHEBI:58249"/>
        <dbReference type="ChEBI" id="CHEBI:59789"/>
        <dbReference type="EC" id="2.5.1.43"/>
    </reaction>
</comment>
<name>A0ABD3D7H3_9LAMI</name>
<reference evidence="8" key="1">
    <citation type="journal article" date="2024" name="IScience">
        <title>Strigolactones Initiate the Formation of Haustorium-like Structures in Castilleja.</title>
        <authorList>
            <person name="Buerger M."/>
            <person name="Peterson D."/>
            <person name="Chory J."/>
        </authorList>
    </citation>
    <scope>NUCLEOTIDE SEQUENCE [LARGE SCALE GENOMIC DNA]</scope>
</reference>
<evidence type="ECO:0000256" key="6">
    <source>
        <dbReference type="RuleBase" id="RU368095"/>
    </source>
</evidence>